<dbReference type="EMBL" id="BGPR01037961">
    <property type="protein sequence ID" value="GBO13696.1"/>
    <property type="molecule type" value="Genomic_DNA"/>
</dbReference>
<dbReference type="Proteomes" id="UP000499080">
    <property type="component" value="Unassembled WGS sequence"/>
</dbReference>
<dbReference type="AlphaFoldDB" id="A0A4Y2UPT4"/>
<keyword evidence="3" id="KW-1185">Reference proteome</keyword>
<evidence type="ECO:0000313" key="2">
    <source>
        <dbReference type="EMBL" id="GBO13696.1"/>
    </source>
</evidence>
<name>A0A4Y2UPT4_ARAVE</name>
<evidence type="ECO:0000313" key="3">
    <source>
        <dbReference type="Proteomes" id="UP000499080"/>
    </source>
</evidence>
<feature type="compositionally biased region" description="Basic and acidic residues" evidence="1">
    <location>
        <begin position="215"/>
        <end position="234"/>
    </location>
</feature>
<proteinExistence type="predicted"/>
<feature type="compositionally biased region" description="Polar residues" evidence="1">
    <location>
        <begin position="188"/>
        <end position="200"/>
    </location>
</feature>
<organism evidence="2 3">
    <name type="scientific">Araneus ventricosus</name>
    <name type="common">Orbweaver spider</name>
    <name type="synonym">Epeira ventricosa</name>
    <dbReference type="NCBI Taxonomy" id="182803"/>
    <lineage>
        <taxon>Eukaryota</taxon>
        <taxon>Metazoa</taxon>
        <taxon>Ecdysozoa</taxon>
        <taxon>Arthropoda</taxon>
        <taxon>Chelicerata</taxon>
        <taxon>Arachnida</taxon>
        <taxon>Araneae</taxon>
        <taxon>Araneomorphae</taxon>
        <taxon>Entelegynae</taxon>
        <taxon>Araneoidea</taxon>
        <taxon>Araneidae</taxon>
        <taxon>Araneus</taxon>
    </lineage>
</organism>
<gene>
    <name evidence="2" type="ORF">AVEN_68958_1</name>
</gene>
<evidence type="ECO:0000256" key="1">
    <source>
        <dbReference type="SAM" id="MobiDB-lite"/>
    </source>
</evidence>
<feature type="compositionally biased region" description="Polar residues" evidence="1">
    <location>
        <begin position="262"/>
        <end position="273"/>
    </location>
</feature>
<feature type="region of interest" description="Disordered" evidence="1">
    <location>
        <begin position="188"/>
        <end position="285"/>
    </location>
</feature>
<dbReference type="OrthoDB" id="6435872at2759"/>
<accession>A0A4Y2UPT4</accession>
<protein>
    <submittedName>
        <fullName evidence="2">Uncharacterized protein</fullName>
    </submittedName>
</protein>
<sequence length="452" mass="52032">MIYLLSLKGDKIVYRKIEEVADAKTCEVYIEHLRHSLRRKIFGTPEKTNDNGFSDIIHHLQANEPKKKLFCRYGYYYLVKKYFTEGVQHVEQGEMHTYKAIGKALDIYISDVPLDPKTFRIKYEFNTNWERISPGETKNIPSNTYYFVVARCHTLFKKVKISTPEVENAIEISPSFVIEANRQDTSVTEDINGWPSSEQTNRLERMNTFPQSSGSRDDEHVNSRRSLEFERHGEPVMVNDSACTGIRRSSTENHRQSKRAKSSTPGPRASTSRMEVALVPPSPNSLRNEMELMSNIDTSNNDCGRAVFAIRKDSNIESYALRSDSTFRILQDNIITGSFAIENDDMDPYFIEYHGDVQFIREVAKFKNGSTFETTLTVQKDLLNVLRDPKRKKEKIVVNYFFEFAFKTIENAYKNFLEMRNTKMIGSCVPAIVPLSDVRFIGTVSDAYEAKP</sequence>
<comment type="caution">
    <text evidence="2">The sequence shown here is derived from an EMBL/GenBank/DDBJ whole genome shotgun (WGS) entry which is preliminary data.</text>
</comment>
<reference evidence="2 3" key="1">
    <citation type="journal article" date="2019" name="Sci. Rep.">
        <title>Orb-weaving spider Araneus ventricosus genome elucidates the spidroin gene catalogue.</title>
        <authorList>
            <person name="Kono N."/>
            <person name="Nakamura H."/>
            <person name="Ohtoshi R."/>
            <person name="Moran D.A.P."/>
            <person name="Shinohara A."/>
            <person name="Yoshida Y."/>
            <person name="Fujiwara M."/>
            <person name="Mori M."/>
            <person name="Tomita M."/>
            <person name="Arakawa K."/>
        </authorList>
    </citation>
    <scope>NUCLEOTIDE SEQUENCE [LARGE SCALE GENOMIC DNA]</scope>
</reference>